<evidence type="ECO:0000313" key="1">
    <source>
        <dbReference type="EMBL" id="CAB4271628.1"/>
    </source>
</evidence>
<organism evidence="2 4">
    <name type="scientific">Prunus armeniaca</name>
    <name type="common">Apricot</name>
    <name type="synonym">Armeniaca vulgaris</name>
    <dbReference type="NCBI Taxonomy" id="36596"/>
    <lineage>
        <taxon>Eukaryota</taxon>
        <taxon>Viridiplantae</taxon>
        <taxon>Streptophyta</taxon>
        <taxon>Embryophyta</taxon>
        <taxon>Tracheophyta</taxon>
        <taxon>Spermatophyta</taxon>
        <taxon>Magnoliopsida</taxon>
        <taxon>eudicotyledons</taxon>
        <taxon>Gunneridae</taxon>
        <taxon>Pentapetalae</taxon>
        <taxon>rosids</taxon>
        <taxon>fabids</taxon>
        <taxon>Rosales</taxon>
        <taxon>Rosaceae</taxon>
        <taxon>Amygdaloideae</taxon>
        <taxon>Amygdaleae</taxon>
        <taxon>Prunus</taxon>
    </lineage>
</organism>
<evidence type="ECO:0000313" key="4">
    <source>
        <dbReference type="Proteomes" id="UP000507245"/>
    </source>
</evidence>
<protein>
    <submittedName>
        <fullName evidence="2">Uncharacterized protein</fullName>
    </submittedName>
</protein>
<reference evidence="2 3" key="2">
    <citation type="submission" date="2020-05" db="EMBL/GenBank/DDBJ databases">
        <authorList>
            <person name="Campoy J."/>
            <person name="Schneeberger K."/>
            <person name="Spophaly S."/>
        </authorList>
    </citation>
    <scope>NUCLEOTIDE SEQUENCE [LARGE SCALE GENOMIC DNA]</scope>
    <source>
        <strain evidence="2">PruArmRojPasFocal</strain>
    </source>
</reference>
<gene>
    <name evidence="1" type="ORF">CURHAP_LOCUS18028</name>
    <name evidence="2" type="ORF">ORAREDHAP_LOCUS17649</name>
</gene>
<sequence length="139" mass="15905">MVDGGIFLEPMHNPCPKLQVTSRIQLSPVAESKWGNSWNAHVFPLPCYEIQREREQTQQHKHILLSKSRFSGHRSRISRNSCLFRVLLCFLETASSGSSKFVWLLRSMPSSVAKESHRHETHVIKILLLLNKVACLEGD</sequence>
<dbReference type="Proteomes" id="UP000507222">
    <property type="component" value="Unassembled WGS sequence"/>
</dbReference>
<reference evidence="4" key="1">
    <citation type="journal article" date="2020" name="Genome Biol.">
        <title>Gamete binning: chromosome-level and haplotype-resolved genome assembly enabled by high-throughput single-cell sequencing of gamete genomes.</title>
        <authorList>
            <person name="Campoy J.A."/>
            <person name="Sun H."/>
            <person name="Goel M."/>
            <person name="Jiao W.-B."/>
            <person name="Folz-Donahue K."/>
            <person name="Wang N."/>
            <person name="Rubio M."/>
            <person name="Liu C."/>
            <person name="Kukat C."/>
            <person name="Ruiz D."/>
            <person name="Huettel B."/>
            <person name="Schneeberger K."/>
        </authorList>
    </citation>
    <scope>NUCLEOTIDE SEQUENCE [LARGE SCALE GENOMIC DNA]</scope>
    <source>
        <strain evidence="4">cv. Rojo Pasion</strain>
    </source>
</reference>
<accession>A0A6J5WPV6</accession>
<keyword evidence="4" id="KW-1185">Reference proteome</keyword>
<dbReference type="Proteomes" id="UP000507245">
    <property type="component" value="Unassembled WGS sequence"/>
</dbReference>
<dbReference type="EMBL" id="CAEKDK010000002">
    <property type="protein sequence ID" value="CAB4271628.1"/>
    <property type="molecule type" value="Genomic_DNA"/>
</dbReference>
<dbReference type="AlphaFoldDB" id="A0A6J5WPV6"/>
<dbReference type="EMBL" id="CAEKKB010000002">
    <property type="protein sequence ID" value="CAB4302067.1"/>
    <property type="molecule type" value="Genomic_DNA"/>
</dbReference>
<name>A0A6J5WPV6_PRUAR</name>
<evidence type="ECO:0000313" key="2">
    <source>
        <dbReference type="EMBL" id="CAB4302067.1"/>
    </source>
</evidence>
<proteinExistence type="predicted"/>
<evidence type="ECO:0000313" key="3">
    <source>
        <dbReference type="Proteomes" id="UP000507222"/>
    </source>
</evidence>